<organism evidence="3 4">
    <name type="scientific">Anaeromonas frigoriresistens</name>
    <dbReference type="NCBI Taxonomy" id="2683708"/>
    <lineage>
        <taxon>Bacteria</taxon>
        <taxon>Bacillati</taxon>
        <taxon>Bacillota</taxon>
        <taxon>Tissierellia</taxon>
        <taxon>Tissierellales</taxon>
        <taxon>Thermohalobacteraceae</taxon>
        <taxon>Anaeromonas</taxon>
    </lineage>
</organism>
<evidence type="ECO:0000256" key="1">
    <source>
        <dbReference type="PROSITE-ProRule" id="PRU00409"/>
    </source>
</evidence>
<proteinExistence type="predicted"/>
<evidence type="ECO:0000313" key="3">
    <source>
        <dbReference type="EMBL" id="MBS4538823.1"/>
    </source>
</evidence>
<evidence type="ECO:0000313" key="4">
    <source>
        <dbReference type="Proteomes" id="UP000724672"/>
    </source>
</evidence>
<reference evidence="3" key="1">
    <citation type="submission" date="2019-12" db="EMBL/GenBank/DDBJ databases">
        <title>Clostridiaceae gen. nov. sp. nov., isolated from sediment in Xinjiang, China.</title>
        <authorList>
            <person name="Zhang R."/>
        </authorList>
    </citation>
    <scope>NUCLEOTIDE SEQUENCE</scope>
    <source>
        <strain evidence="3">D2Q-11</strain>
    </source>
</reference>
<name>A0A942Z905_9FIRM</name>
<dbReference type="PANTHER" id="PTHR23132">
    <property type="entry name" value="D-ALANINE--D-ALANINE LIGASE"/>
    <property type="match status" value="1"/>
</dbReference>
<dbReference type="InterPro" id="IPR013815">
    <property type="entry name" value="ATP_grasp_subdomain_1"/>
</dbReference>
<dbReference type="GO" id="GO:0008716">
    <property type="term" value="F:D-alanine-D-alanine ligase activity"/>
    <property type="evidence" value="ECO:0007669"/>
    <property type="project" value="TreeGrafter"/>
</dbReference>
<gene>
    <name evidence="3" type="ORF">GOQ27_10125</name>
</gene>
<dbReference type="NCBIfam" id="NF009406">
    <property type="entry name" value="PRK12767.1-5"/>
    <property type="match status" value="1"/>
</dbReference>
<dbReference type="PANTHER" id="PTHR23132:SF14">
    <property type="entry name" value="ATP-GRASP DOMAIN-CONTAINING PROTEIN"/>
    <property type="match status" value="1"/>
</dbReference>
<keyword evidence="4" id="KW-1185">Reference proteome</keyword>
<dbReference type="Gene3D" id="3.30.1490.20">
    <property type="entry name" value="ATP-grasp fold, A domain"/>
    <property type="match status" value="1"/>
</dbReference>
<dbReference type="Proteomes" id="UP000724672">
    <property type="component" value="Unassembled WGS sequence"/>
</dbReference>
<dbReference type="SUPFAM" id="SSF56059">
    <property type="entry name" value="Glutathione synthetase ATP-binding domain-like"/>
    <property type="match status" value="1"/>
</dbReference>
<feature type="domain" description="ATP-grasp" evidence="2">
    <location>
        <begin position="116"/>
        <end position="292"/>
    </location>
</feature>
<comment type="caution">
    <text evidence="3">The sequence shown here is derived from an EMBL/GenBank/DDBJ whole genome shotgun (WGS) entry which is preliminary data.</text>
</comment>
<dbReference type="AlphaFoldDB" id="A0A942Z905"/>
<dbReference type="GO" id="GO:0046872">
    <property type="term" value="F:metal ion binding"/>
    <property type="evidence" value="ECO:0007669"/>
    <property type="project" value="UniProtKB-KW"/>
</dbReference>
<dbReference type="Pfam" id="PF02655">
    <property type="entry name" value="ATP-grasp_3"/>
    <property type="match status" value="1"/>
</dbReference>
<keyword evidence="1" id="KW-0547">Nucleotide-binding</keyword>
<dbReference type="EMBL" id="WSFT01000037">
    <property type="protein sequence ID" value="MBS4538823.1"/>
    <property type="molecule type" value="Genomic_DNA"/>
</dbReference>
<dbReference type="InterPro" id="IPR011761">
    <property type="entry name" value="ATP-grasp"/>
</dbReference>
<dbReference type="PROSITE" id="PS50975">
    <property type="entry name" value="ATP_GRASP"/>
    <property type="match status" value="1"/>
</dbReference>
<dbReference type="GO" id="GO:0005524">
    <property type="term" value="F:ATP binding"/>
    <property type="evidence" value="ECO:0007669"/>
    <property type="project" value="UniProtKB-UniRule"/>
</dbReference>
<dbReference type="InterPro" id="IPR003806">
    <property type="entry name" value="ATP-grasp_PylC-type"/>
</dbReference>
<dbReference type="Gene3D" id="3.30.470.20">
    <property type="entry name" value="ATP-grasp fold, B domain"/>
    <property type="match status" value="1"/>
</dbReference>
<accession>A0A942Z905</accession>
<keyword evidence="1" id="KW-0067">ATP-binding</keyword>
<protein>
    <submittedName>
        <fullName evidence="3">ATP-grasp domain-containing protein</fullName>
    </submittedName>
</protein>
<dbReference type="Pfam" id="PF21360">
    <property type="entry name" value="PylC-like_N"/>
    <property type="match status" value="1"/>
</dbReference>
<evidence type="ECO:0000259" key="2">
    <source>
        <dbReference type="PROSITE" id="PS50975"/>
    </source>
</evidence>
<dbReference type="Gene3D" id="3.40.50.20">
    <property type="match status" value="1"/>
</dbReference>
<sequence length="330" mass="37570">MNILLTSAGRRTKLIEYFLAEFKGLGKVIVTDCDPLAPALYIADKGYIVPRIDDESYLDALKKIIKKEGIGAVLSLIDPELSLLSQWKSELEKLDVKVIVSDKEAVLTCFDKFRMFEFLKKCGLKCAETYIDIESFKADYRLNKIKFPVFVKPRKGSASIDAKVIDNIEELSLVMKRNQDMLIQEFLDGKELGVDVYVDLISKKVTSVFIKEKLRMRSGETDKALSIADNELFNIIEDLVTNLKLVGPIDIDVFKIRDEYYISEINPRFGGGYLLAYECGANFPFYIKNNLIGLENSENIGNYRENIYMMKHDVVTVKSNSELNTNCILE</sequence>
<dbReference type="InterPro" id="IPR048764">
    <property type="entry name" value="PylC_N"/>
</dbReference>